<dbReference type="InterPro" id="IPR029069">
    <property type="entry name" value="HotDog_dom_sf"/>
</dbReference>
<name>A0A4Y8UHE4_9GAMM</name>
<comment type="caution">
    <text evidence="3">The sequence shown here is derived from an EMBL/GenBank/DDBJ whole genome shotgun (WGS) entry which is preliminary data.</text>
</comment>
<proteinExistence type="inferred from homology"/>
<dbReference type="Proteomes" id="UP000298133">
    <property type="component" value="Unassembled WGS sequence"/>
</dbReference>
<dbReference type="InterPro" id="IPR050563">
    <property type="entry name" value="4-hydroxybenzoyl-CoA_TE"/>
</dbReference>
<dbReference type="AlphaFoldDB" id="A0A4Y8UHE4"/>
<gene>
    <name evidence="3" type="ORF">E3W66_08945</name>
</gene>
<evidence type="ECO:0000313" key="4">
    <source>
        <dbReference type="Proteomes" id="UP000298133"/>
    </source>
</evidence>
<evidence type="ECO:0000256" key="2">
    <source>
        <dbReference type="ARBA" id="ARBA00022801"/>
    </source>
</evidence>
<dbReference type="Pfam" id="PF13279">
    <property type="entry name" value="4HBT_2"/>
    <property type="match status" value="1"/>
</dbReference>
<sequence length="150" mass="16792">MSETTDATLALLRSDYPYLQSIATRWMDNDIYGHVNNVNYYSYFDTIVNQFLIERGGLDIHGGNTIGFIVESHCHYRSPVAFPQQLQGGVQVLKLGNSSVTYGVAIFAPEQRQAAALGSFTHVFVDRHSQRPTALPQELRSALQSLRVED</sequence>
<dbReference type="PANTHER" id="PTHR31793:SF27">
    <property type="entry name" value="NOVEL THIOESTERASE SUPERFAMILY DOMAIN AND SAPOSIN A-TYPE DOMAIN CONTAINING PROTEIN (0610012H03RIK)"/>
    <property type="match status" value="1"/>
</dbReference>
<accession>A0A4Y8UHE4</accession>
<keyword evidence="4" id="KW-1185">Reference proteome</keyword>
<dbReference type="PANTHER" id="PTHR31793">
    <property type="entry name" value="4-HYDROXYBENZOYL-COA THIOESTERASE FAMILY MEMBER"/>
    <property type="match status" value="1"/>
</dbReference>
<evidence type="ECO:0000313" key="3">
    <source>
        <dbReference type="EMBL" id="TFH67581.1"/>
    </source>
</evidence>
<dbReference type="GO" id="GO:0047617">
    <property type="term" value="F:fatty acyl-CoA hydrolase activity"/>
    <property type="evidence" value="ECO:0007669"/>
    <property type="project" value="TreeGrafter"/>
</dbReference>
<dbReference type="OrthoDB" id="9799036at2"/>
<dbReference type="EMBL" id="SPIA01000003">
    <property type="protein sequence ID" value="TFH67581.1"/>
    <property type="molecule type" value="Genomic_DNA"/>
</dbReference>
<dbReference type="CDD" id="cd00586">
    <property type="entry name" value="4HBT"/>
    <property type="match status" value="1"/>
</dbReference>
<evidence type="ECO:0000256" key="1">
    <source>
        <dbReference type="ARBA" id="ARBA00005953"/>
    </source>
</evidence>
<dbReference type="Gene3D" id="3.10.129.10">
    <property type="entry name" value="Hotdog Thioesterase"/>
    <property type="match status" value="1"/>
</dbReference>
<organism evidence="3 4">
    <name type="scientific">Gammaproteobacteria bacterium LSUCC0057</name>
    <dbReference type="NCBI Taxonomy" id="2559237"/>
    <lineage>
        <taxon>Bacteria</taxon>
        <taxon>Pseudomonadati</taxon>
        <taxon>Pseudomonadota</taxon>
        <taxon>Gammaproteobacteria</taxon>
        <taxon>Cellvibrionales</taxon>
        <taxon>Porticoccaceae</taxon>
        <taxon>SAR92 clade</taxon>
    </lineage>
</organism>
<keyword evidence="2" id="KW-0378">Hydrolase</keyword>
<protein>
    <submittedName>
        <fullName evidence="3">Acyl-CoA thioesterase</fullName>
    </submittedName>
</protein>
<comment type="similarity">
    <text evidence="1">Belongs to the 4-hydroxybenzoyl-CoA thioesterase family.</text>
</comment>
<dbReference type="SUPFAM" id="SSF54637">
    <property type="entry name" value="Thioesterase/thiol ester dehydrase-isomerase"/>
    <property type="match status" value="1"/>
</dbReference>
<reference evidence="3 4" key="1">
    <citation type="submission" date="2019-03" db="EMBL/GenBank/DDBJ databases">
        <title>Draft genome of Gammaproteobacteria bacterium LSUCC0057, a member of the SAR92 clade.</title>
        <authorList>
            <person name="Lanclos V.C."/>
            <person name="Doiron C."/>
            <person name="Henson M.W."/>
            <person name="Thrash J.C."/>
        </authorList>
    </citation>
    <scope>NUCLEOTIDE SEQUENCE [LARGE SCALE GENOMIC DNA]</scope>
    <source>
        <strain evidence="3 4">LSUCC0057</strain>
    </source>
</reference>